<comment type="caution">
    <text evidence="1">The sequence shown here is derived from an EMBL/GenBank/DDBJ whole genome shotgun (WGS) entry which is preliminary data.</text>
</comment>
<feature type="non-terminal residue" evidence="1">
    <location>
        <position position="1"/>
    </location>
</feature>
<protein>
    <submittedName>
        <fullName evidence="1">Uncharacterized protein</fullName>
    </submittedName>
</protein>
<name>X1C3Y4_9ZZZZ</name>
<reference evidence="1" key="1">
    <citation type="journal article" date="2014" name="Front. Microbiol.">
        <title>High frequency of phylogenetically diverse reductive dehalogenase-homologous genes in deep subseafloor sedimentary metagenomes.</title>
        <authorList>
            <person name="Kawai M."/>
            <person name="Futagami T."/>
            <person name="Toyoda A."/>
            <person name="Takaki Y."/>
            <person name="Nishi S."/>
            <person name="Hori S."/>
            <person name="Arai W."/>
            <person name="Tsubouchi T."/>
            <person name="Morono Y."/>
            <person name="Uchiyama I."/>
            <person name="Ito T."/>
            <person name="Fujiyama A."/>
            <person name="Inagaki F."/>
            <person name="Takami H."/>
        </authorList>
    </citation>
    <scope>NUCLEOTIDE SEQUENCE</scope>
    <source>
        <strain evidence="1">Expedition CK06-06</strain>
    </source>
</reference>
<dbReference type="AlphaFoldDB" id="X1C3Y4"/>
<organism evidence="1">
    <name type="scientific">marine sediment metagenome</name>
    <dbReference type="NCBI Taxonomy" id="412755"/>
    <lineage>
        <taxon>unclassified sequences</taxon>
        <taxon>metagenomes</taxon>
        <taxon>ecological metagenomes</taxon>
    </lineage>
</organism>
<sequence>SLCKQIYKPKNGVITSKDSIEYHGIVEIKSSPLKIIAGEDLKPGSSGILKLKFDNALFHNGSGLRGILCELIRFENKLRIIGHFEQLL</sequence>
<evidence type="ECO:0000313" key="1">
    <source>
        <dbReference type="EMBL" id="GAG88052.1"/>
    </source>
</evidence>
<accession>X1C3Y4</accession>
<dbReference type="EMBL" id="BART01011681">
    <property type="protein sequence ID" value="GAG88052.1"/>
    <property type="molecule type" value="Genomic_DNA"/>
</dbReference>
<proteinExistence type="predicted"/>
<gene>
    <name evidence="1" type="ORF">S01H4_24763</name>
</gene>